<dbReference type="OrthoDB" id="424302at2759"/>
<accession>A0A9W9I0I4</accession>
<evidence type="ECO:0000256" key="8">
    <source>
        <dbReference type="PROSITE-ProRule" id="PRU00236"/>
    </source>
</evidence>
<evidence type="ECO:0000256" key="1">
    <source>
        <dbReference type="ARBA" id="ARBA00006924"/>
    </source>
</evidence>
<dbReference type="GO" id="GO:0000122">
    <property type="term" value="P:negative regulation of transcription by RNA polymerase II"/>
    <property type="evidence" value="ECO:0007669"/>
    <property type="project" value="TreeGrafter"/>
</dbReference>
<comment type="caution">
    <text evidence="10">The sequence shown here is derived from an EMBL/GenBank/DDBJ whole genome shotgun (WGS) entry which is preliminary data.</text>
</comment>
<evidence type="ECO:0000313" key="10">
    <source>
        <dbReference type="EMBL" id="KAJ5161649.1"/>
    </source>
</evidence>
<feature type="binding site" evidence="8">
    <location>
        <position position="164"/>
    </location>
    <ligand>
        <name>Zn(2+)</name>
        <dbReference type="ChEBI" id="CHEBI:29105"/>
    </ligand>
</feature>
<dbReference type="Proteomes" id="UP001146351">
    <property type="component" value="Unassembled WGS sequence"/>
</dbReference>
<dbReference type="SUPFAM" id="SSF52467">
    <property type="entry name" value="DHS-like NAD/FAD-binding domain"/>
    <property type="match status" value="1"/>
</dbReference>
<feature type="domain" description="Deacetylase sirtuin-type" evidence="9">
    <location>
        <begin position="17"/>
        <end position="260"/>
    </location>
</feature>
<keyword evidence="3" id="KW-0808">Transferase</keyword>
<dbReference type="PROSITE" id="PS50305">
    <property type="entry name" value="SIRTUIN"/>
    <property type="match status" value="1"/>
</dbReference>
<feature type="binding site" evidence="8">
    <location>
        <position position="131"/>
    </location>
    <ligand>
        <name>Zn(2+)</name>
        <dbReference type="ChEBI" id="CHEBI:29105"/>
    </ligand>
</feature>
<evidence type="ECO:0000256" key="7">
    <source>
        <dbReference type="ARBA" id="ARBA00038170"/>
    </source>
</evidence>
<proteinExistence type="inferred from homology"/>
<organism evidence="10 11">
    <name type="scientific">Penicillium capsulatum</name>
    <dbReference type="NCBI Taxonomy" id="69766"/>
    <lineage>
        <taxon>Eukaryota</taxon>
        <taxon>Fungi</taxon>
        <taxon>Dikarya</taxon>
        <taxon>Ascomycota</taxon>
        <taxon>Pezizomycotina</taxon>
        <taxon>Eurotiomycetes</taxon>
        <taxon>Eurotiomycetidae</taxon>
        <taxon>Eurotiales</taxon>
        <taxon>Aspergillaceae</taxon>
        <taxon>Penicillium</taxon>
    </lineage>
</organism>
<gene>
    <name evidence="10" type="ORF">N7492_007041</name>
</gene>
<dbReference type="GO" id="GO:0005634">
    <property type="term" value="C:nucleus"/>
    <property type="evidence" value="ECO:0007669"/>
    <property type="project" value="TreeGrafter"/>
</dbReference>
<dbReference type="Pfam" id="PF02146">
    <property type="entry name" value="SIR2"/>
    <property type="match status" value="1"/>
</dbReference>
<evidence type="ECO:0000313" key="11">
    <source>
        <dbReference type="Proteomes" id="UP001146351"/>
    </source>
</evidence>
<protein>
    <recommendedName>
        <fullName evidence="2">protein acetyllysine N-acetyltransferase</fullName>
        <ecNumber evidence="2">2.3.1.286</ecNumber>
    </recommendedName>
</protein>
<feature type="active site" description="Proton acceptor" evidence="8">
    <location>
        <position position="123"/>
    </location>
</feature>
<evidence type="ECO:0000256" key="3">
    <source>
        <dbReference type="ARBA" id="ARBA00022679"/>
    </source>
</evidence>
<keyword evidence="5 8" id="KW-0862">Zinc</keyword>
<dbReference type="GO" id="GO:0070403">
    <property type="term" value="F:NAD+ binding"/>
    <property type="evidence" value="ECO:0007669"/>
    <property type="project" value="InterPro"/>
</dbReference>
<dbReference type="PANTHER" id="PTHR11085:SF12">
    <property type="entry name" value="NAD-DEPENDENT PROTEIN DEACYLASE SIRTUIN-6"/>
    <property type="match status" value="1"/>
</dbReference>
<keyword evidence="4 8" id="KW-0479">Metal-binding</keyword>
<dbReference type="GO" id="GO:0046872">
    <property type="term" value="F:metal ion binding"/>
    <property type="evidence" value="ECO:0007669"/>
    <property type="project" value="UniProtKB-KW"/>
</dbReference>
<evidence type="ECO:0000256" key="4">
    <source>
        <dbReference type="ARBA" id="ARBA00022723"/>
    </source>
</evidence>
<sequence>MADSAPKVAAKERREAASTVDKKAATLAKQIKQSKHFIAFTGAGISTSAGIPDFRGPDGNWTLRAQGRARTKHTNTLQAIPTPSHLALVELQNRGILKYLISQNCDGLHRRSGILPERVSELHGNSNRESCNDCGKEYIRDFRAVSTYENGDHDHRTTRKCARCGGGLYDTIINFGESLPSRAMDLAQKHAEMTDLCLVLGSSLTVTPANSFPEFVGRRKGAKLAICNLQVTPIDQLADLRIFSEADMLMTKVMEQLNLLIPPFVLRRRLVVKVETQEEDRHRVTATGVDTDGTPMTFLQSVRLEGSRRVARAEPFIILVRESLQRGSQLKLDLGFMGHYNEPNLELIHEYKGEEEVLYILEFNVENGEWSISNRRDWWMPPSR</sequence>
<dbReference type="EMBL" id="JAPQKO010000005">
    <property type="protein sequence ID" value="KAJ5161649.1"/>
    <property type="molecule type" value="Genomic_DNA"/>
</dbReference>
<reference evidence="10" key="2">
    <citation type="journal article" date="2023" name="IMA Fungus">
        <title>Comparative genomic study of the Penicillium genus elucidates a diverse pangenome and 15 lateral gene transfer events.</title>
        <authorList>
            <person name="Petersen C."/>
            <person name="Sorensen T."/>
            <person name="Nielsen M.R."/>
            <person name="Sondergaard T.E."/>
            <person name="Sorensen J.L."/>
            <person name="Fitzpatrick D.A."/>
            <person name="Frisvad J.C."/>
            <person name="Nielsen K.L."/>
        </authorList>
    </citation>
    <scope>NUCLEOTIDE SEQUENCE</scope>
    <source>
        <strain evidence="10">IBT 21917</strain>
    </source>
</reference>
<dbReference type="FunFam" id="3.40.50.1220:FF:000038">
    <property type="entry name" value="NAD-dependent protein deacetylase sirtuin-6 isoform X2"/>
    <property type="match status" value="1"/>
</dbReference>
<dbReference type="InterPro" id="IPR003000">
    <property type="entry name" value="Sirtuin"/>
</dbReference>
<feature type="binding site" evidence="8">
    <location>
        <position position="161"/>
    </location>
    <ligand>
        <name>Zn(2+)</name>
        <dbReference type="ChEBI" id="CHEBI:29105"/>
    </ligand>
</feature>
<evidence type="ECO:0000259" key="9">
    <source>
        <dbReference type="PROSITE" id="PS50305"/>
    </source>
</evidence>
<dbReference type="EC" id="2.3.1.286" evidence="2"/>
<name>A0A9W9I0I4_9EURO</name>
<comment type="similarity">
    <text evidence="1">Belongs to the sirtuin family. Class I subfamily.</text>
</comment>
<dbReference type="Gene3D" id="2.20.28.200">
    <property type="match status" value="1"/>
</dbReference>
<keyword evidence="6" id="KW-0520">NAD</keyword>
<evidence type="ECO:0000256" key="2">
    <source>
        <dbReference type="ARBA" id="ARBA00012928"/>
    </source>
</evidence>
<dbReference type="InterPro" id="IPR029035">
    <property type="entry name" value="DHS-like_NAD/FAD-binding_dom"/>
</dbReference>
<evidence type="ECO:0000256" key="6">
    <source>
        <dbReference type="ARBA" id="ARBA00023027"/>
    </source>
</evidence>
<comment type="similarity">
    <text evidence="7">Belongs to the sirtuin family. Class IV subfamily.</text>
</comment>
<dbReference type="GO" id="GO:0003714">
    <property type="term" value="F:transcription corepressor activity"/>
    <property type="evidence" value="ECO:0007669"/>
    <property type="project" value="TreeGrafter"/>
</dbReference>
<feature type="binding site" evidence="8">
    <location>
        <position position="134"/>
    </location>
    <ligand>
        <name>Zn(2+)</name>
        <dbReference type="ChEBI" id="CHEBI:29105"/>
    </ligand>
</feature>
<dbReference type="Gene3D" id="3.40.50.1220">
    <property type="entry name" value="TPP-binding domain"/>
    <property type="match status" value="1"/>
</dbReference>
<dbReference type="InterPro" id="IPR050134">
    <property type="entry name" value="NAD-dep_sirtuin_deacylases"/>
</dbReference>
<dbReference type="PANTHER" id="PTHR11085">
    <property type="entry name" value="NAD-DEPENDENT PROTEIN DEACYLASE SIRTUIN-5, MITOCHONDRIAL-RELATED"/>
    <property type="match status" value="1"/>
</dbReference>
<keyword evidence="11" id="KW-1185">Reference proteome</keyword>
<evidence type="ECO:0000256" key="5">
    <source>
        <dbReference type="ARBA" id="ARBA00022833"/>
    </source>
</evidence>
<reference evidence="10" key="1">
    <citation type="submission" date="2022-11" db="EMBL/GenBank/DDBJ databases">
        <authorList>
            <person name="Petersen C."/>
        </authorList>
    </citation>
    <scope>NUCLEOTIDE SEQUENCE</scope>
    <source>
        <strain evidence="10">IBT 21917</strain>
    </source>
</reference>
<dbReference type="AlphaFoldDB" id="A0A9W9I0I4"/>
<dbReference type="GO" id="GO:0017136">
    <property type="term" value="F:histone deacetylase activity, NAD-dependent"/>
    <property type="evidence" value="ECO:0007669"/>
    <property type="project" value="TreeGrafter"/>
</dbReference>
<dbReference type="InterPro" id="IPR026590">
    <property type="entry name" value="Ssirtuin_cat_dom"/>
</dbReference>